<dbReference type="EMBL" id="JAEFBJ010000003">
    <property type="protein sequence ID" value="KAG7633535.1"/>
    <property type="molecule type" value="Genomic_DNA"/>
</dbReference>
<dbReference type="Proteomes" id="UP000694251">
    <property type="component" value="Chromosome 3"/>
</dbReference>
<evidence type="ECO:0000313" key="3">
    <source>
        <dbReference type="Proteomes" id="UP000694251"/>
    </source>
</evidence>
<evidence type="ECO:0000313" key="2">
    <source>
        <dbReference type="EMBL" id="KAG7633535.1"/>
    </source>
</evidence>
<dbReference type="GO" id="GO:0031625">
    <property type="term" value="F:ubiquitin protein ligase binding"/>
    <property type="evidence" value="ECO:0007669"/>
    <property type="project" value="InterPro"/>
</dbReference>
<dbReference type="OrthoDB" id="1112791at2759"/>
<gene>
    <name evidence="2" type="ORF">ISN44_As03g038290</name>
</gene>
<feature type="domain" description="Cullin N-terminal" evidence="1">
    <location>
        <begin position="129"/>
        <end position="447"/>
    </location>
</feature>
<keyword evidence="3" id="KW-1185">Reference proteome</keyword>
<dbReference type="InterPro" id="IPR001373">
    <property type="entry name" value="Cullin_N"/>
</dbReference>
<accession>A0A8T2FB80</accession>
<sequence>MVRSSSTISVKLGLFDGSADQHLSISNFQSMSQKSGICGGSVLLTIPPDFTFWLESKTKDTRLRTRIMDQGFHLYDRSIVQVGVRFFTGEKFPGFVCISMKTTPGLRIFKPIIPHTPKPDSRIYVEDAWTMLKPAIRVIFLDEPQDFACCGLFNAVNKAWGEKSSGEALYKLILEECEIYISAAIQSLESQCDTDPSLFLSLLENCWLDFRRKLQFLCSIAGGEGQTIGSHSLWDLGSELFPKHLFSAQKVCDKLLSIILQLIRDQRSFMSVDMTQLKNTTRPSPFFKKPFIDCAVEFYSAEAMQFKEQSDIPLYLKRVEYMWREEKKNCRHGLYFFKEFEESLMEAVERILLKDHVSVILEKGFVKFMDERSHDDLSRMYYMFSEADLLGHLNDALNSYIRQTGQKILKEDSLSLEELKNSVDKIFLTCFSEDASLEKTAKQCFKDLGLAWEETKTESLDLDNDWKDSTIWLG</sequence>
<dbReference type="AlphaFoldDB" id="A0A8T2FB80"/>
<dbReference type="GO" id="GO:0006511">
    <property type="term" value="P:ubiquitin-dependent protein catabolic process"/>
    <property type="evidence" value="ECO:0007669"/>
    <property type="project" value="InterPro"/>
</dbReference>
<dbReference type="PANTHER" id="PTHR11932">
    <property type="entry name" value="CULLIN"/>
    <property type="match status" value="1"/>
</dbReference>
<proteinExistence type="predicted"/>
<protein>
    <submittedName>
        <fullName evidence="2">Cullin repeat-like-containing domain superfamily</fullName>
    </submittedName>
</protein>
<name>A0A8T2FB80_ARASU</name>
<comment type="caution">
    <text evidence="2">The sequence shown here is derived from an EMBL/GenBank/DDBJ whole genome shotgun (WGS) entry which is preliminary data.</text>
</comment>
<organism evidence="2 3">
    <name type="scientific">Arabidopsis suecica</name>
    <name type="common">Swedish thale-cress</name>
    <name type="synonym">Cardaminopsis suecica</name>
    <dbReference type="NCBI Taxonomy" id="45249"/>
    <lineage>
        <taxon>Eukaryota</taxon>
        <taxon>Viridiplantae</taxon>
        <taxon>Streptophyta</taxon>
        <taxon>Embryophyta</taxon>
        <taxon>Tracheophyta</taxon>
        <taxon>Spermatophyta</taxon>
        <taxon>Magnoliopsida</taxon>
        <taxon>eudicotyledons</taxon>
        <taxon>Gunneridae</taxon>
        <taxon>Pentapetalae</taxon>
        <taxon>rosids</taxon>
        <taxon>malvids</taxon>
        <taxon>Brassicales</taxon>
        <taxon>Brassicaceae</taxon>
        <taxon>Camelineae</taxon>
        <taxon>Arabidopsis</taxon>
    </lineage>
</organism>
<reference evidence="2 3" key="1">
    <citation type="submission" date="2020-12" db="EMBL/GenBank/DDBJ databases">
        <title>Concerted genomic and epigenomic changes stabilize Arabidopsis allopolyploids.</title>
        <authorList>
            <person name="Chen Z."/>
        </authorList>
    </citation>
    <scope>NUCLEOTIDE SEQUENCE [LARGE SCALE GENOMIC DNA]</scope>
    <source>
        <strain evidence="2">As9502</strain>
        <tissue evidence="2">Leaf</tissue>
    </source>
</reference>
<evidence type="ECO:0000259" key="1">
    <source>
        <dbReference type="Pfam" id="PF00888"/>
    </source>
</evidence>
<dbReference type="Pfam" id="PF00888">
    <property type="entry name" value="Cullin"/>
    <property type="match status" value="1"/>
</dbReference>
<dbReference type="InterPro" id="IPR045093">
    <property type="entry name" value="Cullin"/>
</dbReference>